<dbReference type="CDD" id="cd06089">
    <property type="entry name" value="KOW_RPL26"/>
    <property type="match status" value="1"/>
</dbReference>
<organism evidence="5 6">
    <name type="scientific">Lithohypha guttulata</name>
    <dbReference type="NCBI Taxonomy" id="1690604"/>
    <lineage>
        <taxon>Eukaryota</taxon>
        <taxon>Fungi</taxon>
        <taxon>Dikarya</taxon>
        <taxon>Ascomycota</taxon>
        <taxon>Pezizomycotina</taxon>
        <taxon>Eurotiomycetes</taxon>
        <taxon>Chaetothyriomycetidae</taxon>
        <taxon>Chaetothyriales</taxon>
        <taxon>Trichomeriaceae</taxon>
        <taxon>Lithohypha</taxon>
    </lineage>
</organism>
<sequence length="496" mass="55876">MQKTVRINLQARKNLLKQTQRSKLERAKKEWSQYHLQKQGTERKARQYVKEERANRREDWILGPLAPNRNVGTSKGTFGTVDAELIQSPAIPRPVMATPKRGGYLASDYEGQDKRLAFQGDTIVGNVVVGDRVVVVHGPERIKGVIGTVQSIDSRREELRIENVNVADIRVPPTTPQSATSQGPAEAALYNSQEMPIPITHVRLIAKMKKDDGTLADVIVRHVHAGAPYGQRSVGSNIPAHTRYVTGSGQDQEDGQDIAIPWPVDNIEGFFKHSEGDTVRRDVQETTWLPGMLAEPLGYTFDVDVNARLSAQATSPYTLGLADRQNADNVQRAGLHGFISESKLDERRTRIARGILDEIRPKATRTAVFHEDNEWVKRKMLEDARAIWWRDRKVMTPAAEAAERAQQERQRQREEQISKTTGMPAPAVRAAGMQAHITLQPMSLPAGTIDLVNSMQAASLKTMYKRPDPKFRKRLEHMERDRLEKLEMMERMAVET</sequence>
<feature type="compositionally biased region" description="Basic and acidic residues" evidence="4">
    <location>
        <begin position="401"/>
        <end position="417"/>
    </location>
</feature>
<evidence type="ECO:0000313" key="5">
    <source>
        <dbReference type="EMBL" id="KAK5094051.1"/>
    </source>
</evidence>
<dbReference type="InterPro" id="IPR014722">
    <property type="entry name" value="Rib_uL2_dom2"/>
</dbReference>
<evidence type="ECO:0000256" key="1">
    <source>
        <dbReference type="ARBA" id="ARBA00010618"/>
    </source>
</evidence>
<dbReference type="InterPro" id="IPR041988">
    <property type="entry name" value="Ribosomal_uL24_KOW"/>
</dbReference>
<dbReference type="InterPro" id="IPR008991">
    <property type="entry name" value="Translation_prot_SH3-like_sf"/>
</dbReference>
<keyword evidence="3" id="KW-0687">Ribonucleoprotein</keyword>
<evidence type="ECO:0000256" key="3">
    <source>
        <dbReference type="ARBA" id="ARBA00023274"/>
    </source>
</evidence>
<dbReference type="SUPFAM" id="SSF50104">
    <property type="entry name" value="Translation proteins SH3-like domain"/>
    <property type="match status" value="1"/>
</dbReference>
<evidence type="ECO:0000256" key="2">
    <source>
        <dbReference type="ARBA" id="ARBA00022980"/>
    </source>
</evidence>
<evidence type="ECO:0000256" key="4">
    <source>
        <dbReference type="SAM" id="MobiDB-lite"/>
    </source>
</evidence>
<dbReference type="Pfam" id="PF22682">
    <property type="entry name" value="Ribosomal_uL24m-like"/>
    <property type="match status" value="1"/>
</dbReference>
<name>A0ABR0KDS5_9EURO</name>
<reference evidence="5 6" key="1">
    <citation type="submission" date="2023-08" db="EMBL/GenBank/DDBJ databases">
        <title>Black Yeasts Isolated from many extreme environments.</title>
        <authorList>
            <person name="Coleine C."/>
            <person name="Stajich J.E."/>
            <person name="Selbmann L."/>
        </authorList>
    </citation>
    <scope>NUCLEOTIDE SEQUENCE [LARGE SCALE GENOMIC DNA]</scope>
    <source>
        <strain evidence="5 6">CCFEE 5885</strain>
    </source>
</reference>
<evidence type="ECO:0000313" key="6">
    <source>
        <dbReference type="Proteomes" id="UP001345013"/>
    </source>
</evidence>
<comment type="similarity">
    <text evidence="1">Belongs to the universal ribosomal protein uL24 family.</text>
</comment>
<feature type="region of interest" description="Disordered" evidence="4">
    <location>
        <begin position="399"/>
        <end position="422"/>
    </location>
</feature>
<protein>
    <submittedName>
        <fullName evidence="5">Uncharacterized protein</fullName>
    </submittedName>
</protein>
<comment type="caution">
    <text evidence="5">The sequence shown here is derived from an EMBL/GenBank/DDBJ whole genome shotgun (WGS) entry which is preliminary data.</text>
</comment>
<keyword evidence="2" id="KW-0689">Ribosomal protein</keyword>
<dbReference type="Gene3D" id="2.30.30.30">
    <property type="match status" value="1"/>
</dbReference>
<accession>A0ABR0KDS5</accession>
<keyword evidence="6" id="KW-1185">Reference proteome</keyword>
<dbReference type="EMBL" id="JAVRRG010000037">
    <property type="protein sequence ID" value="KAK5094051.1"/>
    <property type="molecule type" value="Genomic_DNA"/>
</dbReference>
<dbReference type="Proteomes" id="UP001345013">
    <property type="component" value="Unassembled WGS sequence"/>
</dbReference>
<gene>
    <name evidence="5" type="ORF">LTR24_003860</name>
</gene>
<proteinExistence type="inferred from homology"/>